<dbReference type="STRING" id="229921.ADN01_03770"/>
<accession>A0A0P6Y7F8</accession>
<gene>
    <name evidence="3" type="ORF">ADN01_03770</name>
</gene>
<reference evidence="3 4" key="1">
    <citation type="submission" date="2015-07" db="EMBL/GenBank/DDBJ databases">
        <title>Genome sequence of Levilinea saccharolytica DSM 16555.</title>
        <authorList>
            <person name="Hemp J."/>
            <person name="Ward L.M."/>
            <person name="Pace L.A."/>
            <person name="Fischer W.W."/>
        </authorList>
    </citation>
    <scope>NUCLEOTIDE SEQUENCE [LARGE SCALE GENOMIC DNA]</scope>
    <source>
        <strain evidence="3 4">KIBI-1</strain>
    </source>
</reference>
<keyword evidence="4" id="KW-1185">Reference proteome</keyword>
<keyword evidence="2" id="KW-0472">Membrane</keyword>
<protein>
    <recommendedName>
        <fullName evidence="5">Periplasmic component of the Tol biopolymer transport system</fullName>
    </recommendedName>
</protein>
<dbReference type="PATRIC" id="fig|229921.5.peg.2389"/>
<dbReference type="EMBL" id="LGCM01000016">
    <property type="protein sequence ID" value="KPL88726.1"/>
    <property type="molecule type" value="Genomic_DNA"/>
</dbReference>
<feature type="region of interest" description="Disordered" evidence="1">
    <location>
        <begin position="57"/>
        <end position="90"/>
    </location>
</feature>
<dbReference type="Proteomes" id="UP000050501">
    <property type="component" value="Unassembled WGS sequence"/>
</dbReference>
<sequence length="535" mass="57653">MGGPAHTPPETRRETPARWWILGAVGIAVCLGLCALAVLFSGGAYWLVSQEKIPNPFASQTPTPTLTPTKTPRPTRTLTPTRTRKPSLTPSLAFTPAATRTPTLTATLAANALPPEGPWLVFDSQDGLWTVNPQGRGLKRLWAERPLLPEGLQANAAPRGGMLAFLAYRELRSGEEVPALHLMRLPEGRVERWLLAVRNSAGASEGSLRALVSRNGLAWSPDGRKLVFAAILDGPSVDLYLLDLQDHSLRRLTDLPGDEFAPAWSPDGSTLVYFSSDVDAQGVEWTEVWTVEPISGRNMRLLERASSRPALAGWSGLHQFLLYRRSEICGGFDLRLGDTLRPYSDPLVKGCFGGAAVDGESSNIVFSVSQAQAAYCPCADEPEPAGVYFLPGGQGLPQQLSGREALDVRWLPDARLFFTASAQGWARAYSAAGAPVGIPADVLGTLPSVGAASGLWAWYSPREAAPPRGLWLGSNRQQARMIYAGAADFPRWGPAGNTLLFFDGTALMAAEGPDFAPLRRQSMPSAPVDAVWVWR</sequence>
<feature type="compositionally biased region" description="Low complexity" evidence="1">
    <location>
        <begin position="61"/>
        <end position="90"/>
    </location>
</feature>
<keyword evidence="2" id="KW-0812">Transmembrane</keyword>
<dbReference type="InterPro" id="IPR011659">
    <property type="entry name" value="WD40"/>
</dbReference>
<proteinExistence type="predicted"/>
<evidence type="ECO:0000313" key="4">
    <source>
        <dbReference type="Proteomes" id="UP000050501"/>
    </source>
</evidence>
<keyword evidence="2" id="KW-1133">Transmembrane helix</keyword>
<comment type="caution">
    <text evidence="3">The sequence shown here is derived from an EMBL/GenBank/DDBJ whole genome shotgun (WGS) entry which is preliminary data.</text>
</comment>
<dbReference type="RefSeq" id="WP_075070940.1">
    <property type="nucleotide sequence ID" value="NZ_LGCM01000016.1"/>
</dbReference>
<dbReference type="SUPFAM" id="SSF69304">
    <property type="entry name" value="Tricorn protease N-terminal domain"/>
    <property type="match status" value="1"/>
</dbReference>
<dbReference type="Gene3D" id="2.120.10.30">
    <property type="entry name" value="TolB, C-terminal domain"/>
    <property type="match status" value="1"/>
</dbReference>
<feature type="transmembrane region" description="Helical" evidence="2">
    <location>
        <begin position="20"/>
        <end position="48"/>
    </location>
</feature>
<evidence type="ECO:0008006" key="5">
    <source>
        <dbReference type="Google" id="ProtNLM"/>
    </source>
</evidence>
<organism evidence="3 4">
    <name type="scientific">Levilinea saccharolytica</name>
    <dbReference type="NCBI Taxonomy" id="229921"/>
    <lineage>
        <taxon>Bacteria</taxon>
        <taxon>Bacillati</taxon>
        <taxon>Chloroflexota</taxon>
        <taxon>Anaerolineae</taxon>
        <taxon>Anaerolineales</taxon>
        <taxon>Anaerolineaceae</taxon>
        <taxon>Levilinea</taxon>
    </lineage>
</organism>
<dbReference type="Pfam" id="PF07676">
    <property type="entry name" value="PD40"/>
    <property type="match status" value="2"/>
</dbReference>
<dbReference type="InterPro" id="IPR011042">
    <property type="entry name" value="6-blade_b-propeller_TolB-like"/>
</dbReference>
<evidence type="ECO:0000256" key="1">
    <source>
        <dbReference type="SAM" id="MobiDB-lite"/>
    </source>
</evidence>
<evidence type="ECO:0000313" key="3">
    <source>
        <dbReference type="EMBL" id="KPL88726.1"/>
    </source>
</evidence>
<name>A0A0P6Y7F8_9CHLR</name>
<evidence type="ECO:0000256" key="2">
    <source>
        <dbReference type="SAM" id="Phobius"/>
    </source>
</evidence>
<dbReference type="AlphaFoldDB" id="A0A0P6Y7F8"/>